<dbReference type="Proteomes" id="UP001634394">
    <property type="component" value="Unassembled WGS sequence"/>
</dbReference>
<dbReference type="AlphaFoldDB" id="A0ABD3WZG5"/>
<reference evidence="1 2" key="1">
    <citation type="submission" date="2024-11" db="EMBL/GenBank/DDBJ databases">
        <title>Chromosome-level genome assembly of the freshwater bivalve Anodonta woodiana.</title>
        <authorList>
            <person name="Chen X."/>
        </authorList>
    </citation>
    <scope>NUCLEOTIDE SEQUENCE [LARGE SCALE GENOMIC DNA]</scope>
    <source>
        <strain evidence="1">MN2024</strain>
        <tissue evidence="1">Gills</tissue>
    </source>
</reference>
<protein>
    <submittedName>
        <fullName evidence="1">Uncharacterized protein</fullName>
    </submittedName>
</protein>
<evidence type="ECO:0000313" key="1">
    <source>
        <dbReference type="EMBL" id="KAL3879366.1"/>
    </source>
</evidence>
<gene>
    <name evidence="1" type="ORF">ACJMK2_031664</name>
</gene>
<accession>A0ABD3WZG5</accession>
<evidence type="ECO:0000313" key="2">
    <source>
        <dbReference type="Proteomes" id="UP001634394"/>
    </source>
</evidence>
<organism evidence="1 2">
    <name type="scientific">Sinanodonta woodiana</name>
    <name type="common">Chinese pond mussel</name>
    <name type="synonym">Anodonta woodiana</name>
    <dbReference type="NCBI Taxonomy" id="1069815"/>
    <lineage>
        <taxon>Eukaryota</taxon>
        <taxon>Metazoa</taxon>
        <taxon>Spiralia</taxon>
        <taxon>Lophotrochozoa</taxon>
        <taxon>Mollusca</taxon>
        <taxon>Bivalvia</taxon>
        <taxon>Autobranchia</taxon>
        <taxon>Heteroconchia</taxon>
        <taxon>Palaeoheterodonta</taxon>
        <taxon>Unionida</taxon>
        <taxon>Unionoidea</taxon>
        <taxon>Unionidae</taxon>
        <taxon>Unioninae</taxon>
        <taxon>Sinanodonta</taxon>
    </lineage>
</organism>
<name>A0ABD3WZG5_SINWO</name>
<proteinExistence type="predicted"/>
<dbReference type="EMBL" id="JBJQND010000004">
    <property type="protein sequence ID" value="KAL3879366.1"/>
    <property type="molecule type" value="Genomic_DNA"/>
</dbReference>
<sequence>MGIGHDRNSTVQKGRMIPIYNQTTQELSVLFKNISKEDSGIYEMKESFYRIDTGTDAMSDEPEADTYDIRYNTWLLEIYVLGMCTMKMTNVCDIVKLRYVFVLG</sequence>
<keyword evidence="2" id="KW-1185">Reference proteome</keyword>
<comment type="caution">
    <text evidence="1">The sequence shown here is derived from an EMBL/GenBank/DDBJ whole genome shotgun (WGS) entry which is preliminary data.</text>
</comment>